<feature type="region of interest" description="Disordered" evidence="1">
    <location>
        <begin position="1"/>
        <end position="32"/>
    </location>
</feature>
<dbReference type="RefSeq" id="XP_038747564.1">
    <property type="nucleotide sequence ID" value="XM_038887398.1"/>
</dbReference>
<sequence>MAPTQKNVSEVRKANAARARATRAANLAKRQKLKADRQEYLARARASKKSSRGHIDVVIIGGEEMILGAPNF</sequence>
<comment type="caution">
    <text evidence="2">The sequence shown here is derived from an EMBL/GenBank/DDBJ whole genome shotgun (WGS) entry which is preliminary data.</text>
</comment>
<keyword evidence="3" id="KW-1185">Reference proteome</keyword>
<feature type="compositionally biased region" description="Low complexity" evidence="1">
    <location>
        <begin position="14"/>
        <end position="28"/>
    </location>
</feature>
<name>A0A9P6I835_9PEZI</name>
<evidence type="ECO:0000313" key="2">
    <source>
        <dbReference type="EMBL" id="KAF9878103.1"/>
    </source>
</evidence>
<accession>A0A9P6I835</accession>
<organism evidence="2 3">
    <name type="scientific">Colletotrichum karsti</name>
    <dbReference type="NCBI Taxonomy" id="1095194"/>
    <lineage>
        <taxon>Eukaryota</taxon>
        <taxon>Fungi</taxon>
        <taxon>Dikarya</taxon>
        <taxon>Ascomycota</taxon>
        <taxon>Pezizomycotina</taxon>
        <taxon>Sordariomycetes</taxon>
        <taxon>Hypocreomycetidae</taxon>
        <taxon>Glomerellales</taxon>
        <taxon>Glomerellaceae</taxon>
        <taxon>Colletotrichum</taxon>
        <taxon>Colletotrichum boninense species complex</taxon>
    </lineage>
</organism>
<dbReference type="EMBL" id="JAATWM020000012">
    <property type="protein sequence ID" value="KAF9878103.1"/>
    <property type="molecule type" value="Genomic_DNA"/>
</dbReference>
<gene>
    <name evidence="2" type="ORF">CkaCkLH20_04679</name>
</gene>
<reference evidence="2" key="1">
    <citation type="submission" date="2020-03" db="EMBL/GenBank/DDBJ databases">
        <authorList>
            <person name="He L."/>
        </authorList>
    </citation>
    <scope>NUCLEOTIDE SEQUENCE</scope>
    <source>
        <strain evidence="2">CkLH20</strain>
    </source>
</reference>
<evidence type="ECO:0000256" key="1">
    <source>
        <dbReference type="SAM" id="MobiDB-lite"/>
    </source>
</evidence>
<dbReference type="AlphaFoldDB" id="A0A9P6I835"/>
<dbReference type="GeneID" id="62160472"/>
<dbReference type="Proteomes" id="UP000781932">
    <property type="component" value="Unassembled WGS sequence"/>
</dbReference>
<protein>
    <submittedName>
        <fullName evidence="2">Uncharacterized protein</fullName>
    </submittedName>
</protein>
<reference evidence="2" key="2">
    <citation type="submission" date="2020-11" db="EMBL/GenBank/DDBJ databases">
        <title>Whole genome sequencing of Colletotrichum sp.</title>
        <authorList>
            <person name="Li H."/>
        </authorList>
    </citation>
    <scope>NUCLEOTIDE SEQUENCE</scope>
    <source>
        <strain evidence="2">CkLH20</strain>
    </source>
</reference>
<evidence type="ECO:0000313" key="3">
    <source>
        <dbReference type="Proteomes" id="UP000781932"/>
    </source>
</evidence>
<proteinExistence type="predicted"/>